<dbReference type="SUPFAM" id="SSF55486">
    <property type="entry name" value="Metalloproteases ('zincins'), catalytic domain"/>
    <property type="match status" value="1"/>
</dbReference>
<dbReference type="NCBIfam" id="TIGR04183">
    <property type="entry name" value="Por_Secre_tail"/>
    <property type="match status" value="1"/>
</dbReference>
<dbReference type="EMBL" id="BMIA01000005">
    <property type="protein sequence ID" value="GGH51407.1"/>
    <property type="molecule type" value="Genomic_DNA"/>
</dbReference>
<keyword evidence="1" id="KW-0732">Signal</keyword>
<gene>
    <name evidence="3" type="ORF">GCM10007423_54800</name>
</gene>
<comment type="caution">
    <text evidence="3">The sequence shown here is derived from an EMBL/GenBank/DDBJ whole genome shotgun (WGS) entry which is preliminary data.</text>
</comment>
<feature type="chain" id="PRO_5045433484" description="Peptidase M12B domain-containing protein" evidence="1">
    <location>
        <begin position="20"/>
        <end position="1133"/>
    </location>
</feature>
<evidence type="ECO:0000313" key="4">
    <source>
        <dbReference type="Proteomes" id="UP000600214"/>
    </source>
</evidence>
<dbReference type="InterPro" id="IPR024079">
    <property type="entry name" value="MetalloPept_cat_dom_sf"/>
</dbReference>
<dbReference type="InterPro" id="IPR026444">
    <property type="entry name" value="Secre_tail"/>
</dbReference>
<dbReference type="PROSITE" id="PS50215">
    <property type="entry name" value="ADAM_MEPRO"/>
    <property type="match status" value="1"/>
</dbReference>
<dbReference type="Gene3D" id="2.60.40.10">
    <property type="entry name" value="Immunoglobulins"/>
    <property type="match status" value="2"/>
</dbReference>
<evidence type="ECO:0000313" key="3">
    <source>
        <dbReference type="EMBL" id="GGH51407.1"/>
    </source>
</evidence>
<evidence type="ECO:0000259" key="2">
    <source>
        <dbReference type="PROSITE" id="PS50215"/>
    </source>
</evidence>
<protein>
    <recommendedName>
        <fullName evidence="2">Peptidase M12B domain-containing protein</fullName>
    </recommendedName>
</protein>
<dbReference type="Proteomes" id="UP000600214">
    <property type="component" value="Unassembled WGS sequence"/>
</dbReference>
<dbReference type="InterPro" id="IPR015943">
    <property type="entry name" value="WD40/YVTN_repeat-like_dom_sf"/>
</dbReference>
<dbReference type="Pfam" id="PF18962">
    <property type="entry name" value="Por_Secre_tail"/>
    <property type="match status" value="1"/>
</dbReference>
<keyword evidence="4" id="KW-1185">Reference proteome</keyword>
<evidence type="ECO:0000256" key="1">
    <source>
        <dbReference type="SAM" id="SignalP"/>
    </source>
</evidence>
<dbReference type="SUPFAM" id="SSF63825">
    <property type="entry name" value="YWTD domain"/>
    <property type="match status" value="1"/>
</dbReference>
<dbReference type="Gene3D" id="3.40.390.10">
    <property type="entry name" value="Collagenase (Catalytic Domain)"/>
    <property type="match status" value="1"/>
</dbReference>
<proteinExistence type="predicted"/>
<name>A0ABQ1Z6D7_9BACT</name>
<feature type="signal peptide" evidence="1">
    <location>
        <begin position="1"/>
        <end position="19"/>
    </location>
</feature>
<organism evidence="3 4">
    <name type="scientific">Dyadobacter endophyticus</name>
    <dbReference type="NCBI Taxonomy" id="1749036"/>
    <lineage>
        <taxon>Bacteria</taxon>
        <taxon>Pseudomonadati</taxon>
        <taxon>Bacteroidota</taxon>
        <taxon>Cytophagia</taxon>
        <taxon>Cytophagales</taxon>
        <taxon>Spirosomataceae</taxon>
        <taxon>Dyadobacter</taxon>
    </lineage>
</organism>
<sequence>MRLFYLTILTFLAFSSAIAQQKPVRCGTSDDAIPQDVLRNMARLPAIMRQQKARVGAGEMNICRIHIEVDYKTFVKFEQDTNVIFRKVLEDIEKVSEVYEKEINTRMLVTNIRIFKNPDTDPFAASENIFSLLDILTNLPPAAPNFDKRAYFYTKPVTGNASGVAYIGGVTSVSMLGMPQLMMHEFGHNFASPHTHSCYWPGGPIDFCSSPEGGCYDKAIEVLTDRSGTLMSYCIWEPTFHPLSQAIMRNHADNAFSKITSAPEAPKLSANKVVSRGDFLIWPVITNALSYEVSYADNPDFTGSKTVSVPFNGFHVKDFAQGATIYLKIKSLNTLGSSAWSEPVQMTIGAGQLPPPDVAAPEASPIAQQGRPFLLPYSEVSGATGYEIQTAGINDVSFDYPYFSATSSSSAFYYTPDYPMTVRWRVRAFNDQDKGKWSDAGFFSVNPTPGYQLYVPVSENMPTSFPFCYFPMIPYSKLNITIADNQSFTHPIVKKEYSNFGTVSDVVSNLPANSQLYFRLEEWNLSSPNFPLKKIIDYTFPFKTGSQSLPGNLTFLSSLDPGVFDQSYPRIAATAENLWLTSQSNGYIRLNNEDLSYKVFNRKNTDGLIGFTSAAVTMQTDDSLKLHIIGQESNSNFRRVELVDDTPDSNASVNRFYSSDYFLDFSPSHKIYWNSNTIYKEENRTLVPFKTVDYGWNFRKVVITAGKMWILVYSNTGLGEIILADPSSGAETARINSFTHPELLANMEQFVLGKDGKLMIMQYDPSFNGYRLAFWDKQKWSILRPWDVPFSGGTIQAIASDRAGNFYVLSDGEQTRVFKYDGSVWKKVGSDIPFRNIATNIVPGENDHIWLTGQYGVARLTATQLDLVETDKAEYCVNDSVTVTMNVGGKVNATKPFTVVLKKANGDTESVPNVFASSNKISFIIPDGVTGPEVEIHVKSAEPEVNSSNALRVVIHGLPLFTMSVTQSVLRPLVDTATVNIQLTGEKPWAFTIWNGDSVSTELSNYSRPYVLHNYLGENLTISGLRDKHCYSRNVGNSIQIQANLITGVAEPSWPGVKVYPNPSAGKILLEFENQNNKPFEYHIADSKGVIVDSMQISGKLTEWDISRLSAGTYILWTVQNGSKRSWKIIKNK</sequence>
<reference evidence="4" key="1">
    <citation type="journal article" date="2019" name="Int. J. Syst. Evol. Microbiol.">
        <title>The Global Catalogue of Microorganisms (GCM) 10K type strain sequencing project: providing services to taxonomists for standard genome sequencing and annotation.</title>
        <authorList>
            <consortium name="The Broad Institute Genomics Platform"/>
            <consortium name="The Broad Institute Genome Sequencing Center for Infectious Disease"/>
            <person name="Wu L."/>
            <person name="Ma J."/>
        </authorList>
    </citation>
    <scope>NUCLEOTIDE SEQUENCE [LARGE SCALE GENOMIC DNA]</scope>
    <source>
        <strain evidence="4">CGMCC 1.15288</strain>
    </source>
</reference>
<dbReference type="Pfam" id="PF13688">
    <property type="entry name" value="Reprolysin_5"/>
    <property type="match status" value="1"/>
</dbReference>
<dbReference type="SUPFAM" id="SSF49265">
    <property type="entry name" value="Fibronectin type III"/>
    <property type="match status" value="1"/>
</dbReference>
<feature type="domain" description="Peptidase M12B" evidence="2">
    <location>
        <begin position="61"/>
        <end position="234"/>
    </location>
</feature>
<accession>A0ABQ1Z6D7</accession>
<dbReference type="InterPro" id="IPR001590">
    <property type="entry name" value="Peptidase_M12B"/>
</dbReference>
<dbReference type="Gene3D" id="2.130.10.10">
    <property type="entry name" value="YVTN repeat-like/Quinoprotein amine dehydrogenase"/>
    <property type="match status" value="1"/>
</dbReference>
<dbReference type="InterPro" id="IPR013783">
    <property type="entry name" value="Ig-like_fold"/>
</dbReference>
<dbReference type="InterPro" id="IPR036116">
    <property type="entry name" value="FN3_sf"/>
</dbReference>
<dbReference type="RefSeq" id="WP_188938516.1">
    <property type="nucleotide sequence ID" value="NZ_BMIA01000005.1"/>
</dbReference>